<dbReference type="EMBL" id="JBHUJD010000001">
    <property type="protein sequence ID" value="MFD2309020.1"/>
    <property type="molecule type" value="Genomic_DNA"/>
</dbReference>
<evidence type="ECO:0000313" key="3">
    <source>
        <dbReference type="Proteomes" id="UP001597425"/>
    </source>
</evidence>
<evidence type="ECO:0000256" key="1">
    <source>
        <dbReference type="SAM" id="SignalP"/>
    </source>
</evidence>
<comment type="caution">
    <text evidence="2">The sequence shown here is derived from an EMBL/GenBank/DDBJ whole genome shotgun (WGS) entry which is preliminary data.</text>
</comment>
<accession>A0ABW5E9I8</accession>
<dbReference type="Proteomes" id="UP001597425">
    <property type="component" value="Unassembled WGS sequence"/>
</dbReference>
<feature type="chain" id="PRO_5046794143" evidence="1">
    <location>
        <begin position="20"/>
        <end position="130"/>
    </location>
</feature>
<dbReference type="RefSeq" id="WP_265721127.1">
    <property type="nucleotide sequence ID" value="NZ_JAPIVK010000008.1"/>
</dbReference>
<protein>
    <submittedName>
        <fullName evidence="2">Uncharacterized protein</fullName>
    </submittedName>
</protein>
<keyword evidence="3" id="KW-1185">Reference proteome</keyword>
<gene>
    <name evidence="2" type="ORF">ACFSKX_01205</name>
</gene>
<name>A0ABW5E9I8_9GAMM</name>
<evidence type="ECO:0000313" key="2">
    <source>
        <dbReference type="EMBL" id="MFD2309020.1"/>
    </source>
</evidence>
<keyword evidence="1" id="KW-0732">Signal</keyword>
<feature type="signal peptide" evidence="1">
    <location>
        <begin position="1"/>
        <end position="19"/>
    </location>
</feature>
<proteinExistence type="predicted"/>
<organism evidence="2 3">
    <name type="scientific">Microbulbifer halophilus</name>
    <dbReference type="NCBI Taxonomy" id="453963"/>
    <lineage>
        <taxon>Bacteria</taxon>
        <taxon>Pseudomonadati</taxon>
        <taxon>Pseudomonadota</taxon>
        <taxon>Gammaproteobacteria</taxon>
        <taxon>Cellvibrionales</taxon>
        <taxon>Microbulbiferaceae</taxon>
        <taxon>Microbulbifer</taxon>
    </lineage>
</organism>
<reference evidence="3" key="1">
    <citation type="journal article" date="2019" name="Int. J. Syst. Evol. Microbiol.">
        <title>The Global Catalogue of Microorganisms (GCM) 10K type strain sequencing project: providing services to taxonomists for standard genome sequencing and annotation.</title>
        <authorList>
            <consortium name="The Broad Institute Genomics Platform"/>
            <consortium name="The Broad Institute Genome Sequencing Center for Infectious Disease"/>
            <person name="Wu L."/>
            <person name="Ma J."/>
        </authorList>
    </citation>
    <scope>NUCLEOTIDE SEQUENCE [LARGE SCALE GENOMIC DNA]</scope>
    <source>
        <strain evidence="3">KCTC 12848</strain>
    </source>
</reference>
<sequence length="130" mass="15122">MRYLIPLLLMCSLAGYTQAQEQQQLNQLPSGTSEIQVRGQTFYQHGDTYYRFHPQGGYYYEVQPPQDMSRSDQAHFYRRNLSDQHPNVANDVERGCRNQAADQANRNPANGGKIYIREFNRCINMATQNR</sequence>